<name>A0ABD4SZC3_9CYAN</name>
<feature type="transmembrane region" description="Helical" evidence="2">
    <location>
        <begin position="88"/>
        <end position="112"/>
    </location>
</feature>
<protein>
    <submittedName>
        <fullName evidence="3">MFS transporter</fullName>
    </submittedName>
</protein>
<feature type="transmembrane region" description="Helical" evidence="2">
    <location>
        <begin position="39"/>
        <end position="68"/>
    </location>
</feature>
<dbReference type="EMBL" id="JTHE03000015">
    <property type="protein sequence ID" value="MCM1981695.1"/>
    <property type="molecule type" value="Genomic_DNA"/>
</dbReference>
<keyword evidence="1" id="KW-0175">Coiled coil</keyword>
<evidence type="ECO:0000256" key="2">
    <source>
        <dbReference type="SAM" id="Phobius"/>
    </source>
</evidence>
<feature type="coiled-coil region" evidence="1">
    <location>
        <begin position="515"/>
        <end position="576"/>
    </location>
</feature>
<organism evidence="3 4">
    <name type="scientific">Lyngbya confervoides BDU141951</name>
    <dbReference type="NCBI Taxonomy" id="1574623"/>
    <lineage>
        <taxon>Bacteria</taxon>
        <taxon>Bacillati</taxon>
        <taxon>Cyanobacteriota</taxon>
        <taxon>Cyanophyceae</taxon>
        <taxon>Oscillatoriophycideae</taxon>
        <taxon>Oscillatoriales</taxon>
        <taxon>Microcoleaceae</taxon>
        <taxon>Lyngbya</taxon>
    </lineage>
</organism>
<comment type="caution">
    <text evidence="3">The sequence shown here is derived from an EMBL/GenBank/DDBJ whole genome shotgun (WGS) entry which is preliminary data.</text>
</comment>
<keyword evidence="2" id="KW-1133">Transmembrane helix</keyword>
<evidence type="ECO:0000313" key="3">
    <source>
        <dbReference type="EMBL" id="MCM1981695.1"/>
    </source>
</evidence>
<evidence type="ECO:0000256" key="1">
    <source>
        <dbReference type="SAM" id="Coils"/>
    </source>
</evidence>
<proteinExistence type="predicted"/>
<keyword evidence="4" id="KW-1185">Reference proteome</keyword>
<keyword evidence="2" id="KW-0472">Membrane</keyword>
<sequence length="1017" mass="113879">MSISTIFFGQRVPHILAQALSNPPFETVQRTPQLSGSRFFFTVLAGLVLAFAFQMLLTNFSIALGISVLSTSDGSKTDQEGGGTVKTVGVAMGIWTLVSVSLALFGACALALRFSLLATPLEAITLALIIWATYFTALVWISSTTVGSLIGSVVNTATSSFQAIFGTAAAAMGAKTAQVEIVQTAEKAAAAIRRQVAADIDPEDLLDSVKNYVQELRSPGLDLQNIRQELAQTLQDTAGLDPIHLSQVNRDTFADLVRERTDLSKREQDRMVNQLERAWRQVAGEYQGRDRFKQLLDLVKTATPQQLLSDSLAKELQALIHDHRTQRQDRNLLIQGLNTLMGVALGRLDLSDVQVTQVSRQLKQAKQQVMDQVDQAYLALNPETEGPTLIATDVENYILNSPPWRLTRDRIPTDFWAVLLDPEADLATVKRQIAGLVTMDFDALLRSRGLFTQAQVDAIAAQLRATRQQVLNEVSVQLEDQQRDRLSKKTFTYLTHTPKDQLTPAHLQAAFGSLVADADADAQQLRQRFARLDRATLLTPLINRGDISSEEANHILEELQRVLDRTLAEAEGLQASVEYRVQQQWQQIQDYLRRTGKSELNPAGIQRDLETLLDDPQAGLRDLQVRLAQFDRDTLVQLLSQRDDLSDTEVQEILHSVEQSWSQVKHAPEILMAKAQAKYDQAREAIADYLRSTGKPELNPTGIKRDLQLLLEDPQAGYEAIYDRLTQMDRDTLVQLISQREDLSAQEVNRIIDQVQGTLQQIARAPRRLAQRTQDQLQSFQASLEDYLKSTHKEELNPEGIKRDVSVLLEDPRWGMERLGDRFAQMDRSTLVALLAQRPDMTQAEAEEVVDQIVAVRDQVRARITQVTEQVKAVLDQILRRIRNYLNGLERPELNYDEIRRDLRQLMDDPEAGFESLRDRLSHFDRETLVAVISSHDAIAEQDVNHLLDQIEATRVSLLQRAERVQVRFQERLETLKAQAGVQMEATRKAAAVAAWWLFATAIASGAAAAFGATLAL</sequence>
<feature type="transmembrane region" description="Helical" evidence="2">
    <location>
        <begin position="994"/>
        <end position="1016"/>
    </location>
</feature>
<gene>
    <name evidence="3" type="ORF">QQ91_0002465</name>
</gene>
<keyword evidence="2" id="KW-0812">Transmembrane</keyword>
<dbReference type="RefSeq" id="WP_166279611.1">
    <property type="nucleotide sequence ID" value="NZ_JTHE03000015.1"/>
</dbReference>
<dbReference type="Proteomes" id="UP000031561">
    <property type="component" value="Unassembled WGS sequence"/>
</dbReference>
<dbReference type="SUPFAM" id="SSF58113">
    <property type="entry name" value="Apolipoprotein A-I"/>
    <property type="match status" value="1"/>
</dbReference>
<evidence type="ECO:0000313" key="4">
    <source>
        <dbReference type="Proteomes" id="UP000031561"/>
    </source>
</evidence>
<accession>A0ABD4SZC3</accession>
<dbReference type="AlphaFoldDB" id="A0ABD4SZC3"/>
<feature type="transmembrane region" description="Helical" evidence="2">
    <location>
        <begin position="124"/>
        <end position="142"/>
    </location>
</feature>
<reference evidence="3 4" key="1">
    <citation type="journal article" date="2015" name="Genome Announc.">
        <title>Draft Genome Sequence of Filamentous Marine Cyanobacterium Lyngbya confervoides Strain BDU141951.</title>
        <authorList>
            <person name="Chandrababunaidu M.M."/>
            <person name="Sen D."/>
            <person name="Tripathy S."/>
        </authorList>
    </citation>
    <scope>NUCLEOTIDE SEQUENCE [LARGE SCALE GENOMIC DNA]</scope>
    <source>
        <strain evidence="3 4">BDU141951</strain>
    </source>
</reference>